<evidence type="ECO:0000259" key="4">
    <source>
        <dbReference type="Pfam" id="PF01370"/>
    </source>
</evidence>
<sequence>MVKAAAEVPSAGPVVLTGAAGRAGRAALRHLLEHGYEVIAVDTQPTPRPDGEFAGSLKATLRADLTDLGQTLEVMHGAGSVIHLANIPAPDLQAPHHTFVQNVTMNHSVFTAATLLGLNRVVWASSETTLGLPFDVPPRYAPVDEAHYPYPESSYALSKVVTETMAEDFARHSGIPFVALRFSNILGPEEYRRFPELAWPNPHARKWNLWGYIDERDAALACRLALTAPLEGASSFIIAAADTVMPFPSRTLMAQVFPDVPLRESLTDFETLLSIDHARVQLGFEAQHTWRDTLTEQGHRLGQEEA</sequence>
<gene>
    <name evidence="5" type="ORF">ACFFLM_02915</name>
</gene>
<keyword evidence="3" id="KW-0520">NAD</keyword>
<dbReference type="PANTHER" id="PTHR43103:SF5">
    <property type="entry name" value="4-EPIMERASE, PUTATIVE (AFU_ORTHOLOGUE AFUA_7G00360)-RELATED"/>
    <property type="match status" value="1"/>
</dbReference>
<name>A0ABV6ATU5_9DEIO</name>
<accession>A0ABV6ATU5</accession>
<organism evidence="5 6">
    <name type="scientific">Deinococcus oregonensis</name>
    <dbReference type="NCBI Taxonomy" id="1805970"/>
    <lineage>
        <taxon>Bacteria</taxon>
        <taxon>Thermotogati</taxon>
        <taxon>Deinococcota</taxon>
        <taxon>Deinococci</taxon>
        <taxon>Deinococcales</taxon>
        <taxon>Deinococcaceae</taxon>
        <taxon>Deinococcus</taxon>
    </lineage>
</organism>
<comment type="similarity">
    <text evidence="1">Belongs to the NAD(P)-dependent epimerase/dehydratase family.</text>
</comment>
<evidence type="ECO:0000256" key="1">
    <source>
        <dbReference type="ARBA" id="ARBA00007637"/>
    </source>
</evidence>
<dbReference type="EMBL" id="JBHLYR010000010">
    <property type="protein sequence ID" value="MFB9990934.1"/>
    <property type="molecule type" value="Genomic_DNA"/>
</dbReference>
<evidence type="ECO:0000313" key="5">
    <source>
        <dbReference type="EMBL" id="MFB9990934.1"/>
    </source>
</evidence>
<dbReference type="Pfam" id="PF01370">
    <property type="entry name" value="Epimerase"/>
    <property type="match status" value="1"/>
</dbReference>
<dbReference type="Proteomes" id="UP001589733">
    <property type="component" value="Unassembled WGS sequence"/>
</dbReference>
<keyword evidence="2" id="KW-0560">Oxidoreductase</keyword>
<dbReference type="SUPFAM" id="SSF51735">
    <property type="entry name" value="NAD(P)-binding Rossmann-fold domains"/>
    <property type="match status" value="1"/>
</dbReference>
<evidence type="ECO:0000313" key="6">
    <source>
        <dbReference type="Proteomes" id="UP001589733"/>
    </source>
</evidence>
<evidence type="ECO:0000256" key="3">
    <source>
        <dbReference type="ARBA" id="ARBA00023027"/>
    </source>
</evidence>
<keyword evidence="6" id="KW-1185">Reference proteome</keyword>
<dbReference type="RefSeq" id="WP_380005373.1">
    <property type="nucleotide sequence ID" value="NZ_JBHLYR010000010.1"/>
</dbReference>
<dbReference type="InterPro" id="IPR036291">
    <property type="entry name" value="NAD(P)-bd_dom_sf"/>
</dbReference>
<feature type="domain" description="NAD-dependent epimerase/dehydratase" evidence="4">
    <location>
        <begin position="14"/>
        <end position="200"/>
    </location>
</feature>
<protein>
    <submittedName>
        <fullName evidence="5">NAD-dependent epimerase/dehydratase family protein</fullName>
    </submittedName>
</protein>
<proteinExistence type="inferred from homology"/>
<dbReference type="InterPro" id="IPR001509">
    <property type="entry name" value="Epimerase_deHydtase"/>
</dbReference>
<reference evidence="5 6" key="1">
    <citation type="submission" date="2024-09" db="EMBL/GenBank/DDBJ databases">
        <authorList>
            <person name="Sun Q."/>
            <person name="Mori K."/>
        </authorList>
    </citation>
    <scope>NUCLEOTIDE SEQUENCE [LARGE SCALE GENOMIC DNA]</scope>
    <source>
        <strain evidence="5 6">JCM 13503</strain>
    </source>
</reference>
<dbReference type="Gene3D" id="3.40.50.720">
    <property type="entry name" value="NAD(P)-binding Rossmann-like Domain"/>
    <property type="match status" value="1"/>
</dbReference>
<dbReference type="PANTHER" id="PTHR43103">
    <property type="entry name" value="NUCLEOSIDE-DIPHOSPHATE-SUGAR EPIMERASE"/>
    <property type="match status" value="1"/>
</dbReference>
<evidence type="ECO:0000256" key="2">
    <source>
        <dbReference type="ARBA" id="ARBA00023002"/>
    </source>
</evidence>
<comment type="caution">
    <text evidence="5">The sequence shown here is derived from an EMBL/GenBank/DDBJ whole genome shotgun (WGS) entry which is preliminary data.</text>
</comment>